<evidence type="ECO:0000256" key="1">
    <source>
        <dbReference type="SAM" id="Phobius"/>
    </source>
</evidence>
<evidence type="ECO:0000313" key="2">
    <source>
        <dbReference type="EMBL" id="AOV61686.1"/>
    </source>
</evidence>
<proteinExistence type="predicted"/>
<feature type="transmembrane region" description="Helical" evidence="1">
    <location>
        <begin position="55"/>
        <end position="73"/>
    </location>
</feature>
<sequence>MSNSVYTIKLNKPENEEEEPSNEAKQMAVNATIGLLGLILAPFGVWVAWNLCMPALFGLPVIGYVQSVGLYILSRALLK</sequence>
<keyword evidence="1" id="KW-1133">Transmembrane helix</keyword>
<reference evidence="2 3" key="1">
    <citation type="journal article" date="2016" name="Virology">
        <title>The genomic content and context of auxiliary metabolic genes in marine cyanomyoviruses.</title>
        <authorList>
            <person name="Crummett L.T."/>
            <person name="Puxty R.J."/>
            <person name="Weihe C."/>
            <person name="Marston M.F."/>
            <person name="Martiny J.B."/>
        </authorList>
    </citation>
    <scope>NUCLEOTIDE SEQUENCE [LARGE SCALE GENOMIC DNA]</scope>
    <source>
        <strain evidence="2">0810PA09</strain>
    </source>
</reference>
<name>A0A1D8KSQ5_9CAUD</name>
<dbReference type="EMBL" id="KU686210">
    <property type="protein sequence ID" value="AOV61686.1"/>
    <property type="molecule type" value="Genomic_DNA"/>
</dbReference>
<dbReference type="KEGG" id="vg:30310166"/>
<keyword evidence="1" id="KW-0812">Transmembrane</keyword>
<accession>A0A1D8KSQ5</accession>
<protein>
    <submittedName>
        <fullName evidence="2">Uncharacterized protein</fullName>
    </submittedName>
</protein>
<feature type="transmembrane region" description="Helical" evidence="1">
    <location>
        <begin position="28"/>
        <end position="49"/>
    </location>
</feature>
<keyword evidence="3" id="KW-1185">Reference proteome</keyword>
<gene>
    <name evidence="2" type="ORF">P090810_213</name>
</gene>
<keyword evidence="1" id="KW-0472">Membrane</keyword>
<dbReference type="GeneID" id="30310166"/>
<dbReference type="Proteomes" id="UP000204364">
    <property type="component" value="Segment"/>
</dbReference>
<evidence type="ECO:0000313" key="3">
    <source>
        <dbReference type="Proteomes" id="UP000204364"/>
    </source>
</evidence>
<organism evidence="2 3">
    <name type="scientific">Synechococcus phage S-WAM1</name>
    <dbReference type="NCBI Taxonomy" id="1815521"/>
    <lineage>
        <taxon>Viruses</taxon>
        <taxon>Duplodnaviria</taxon>
        <taxon>Heunggongvirae</taxon>
        <taxon>Uroviricota</taxon>
        <taxon>Caudoviricetes</taxon>
        <taxon>Pantevenvirales</taxon>
        <taxon>Kyanoviridae</taxon>
        <taxon>Sokavirus</taxon>
        <taxon>Sokavirus swam1</taxon>
    </lineage>
</organism>
<dbReference type="OrthoDB" id="27204at10239"/>
<dbReference type="RefSeq" id="YP_009325202.1">
    <property type="nucleotide sequence ID" value="NC_031944.1"/>
</dbReference>